<keyword evidence="4" id="KW-1185">Reference proteome</keyword>
<evidence type="ECO:0000313" key="3">
    <source>
        <dbReference type="EMBL" id="GAA2407528.1"/>
    </source>
</evidence>
<keyword evidence="2" id="KW-0812">Transmembrane</keyword>
<accession>A0ABN3IKU6</accession>
<feature type="transmembrane region" description="Helical" evidence="2">
    <location>
        <begin position="204"/>
        <end position="225"/>
    </location>
</feature>
<comment type="caution">
    <text evidence="3">The sequence shown here is derived from an EMBL/GenBank/DDBJ whole genome shotgun (WGS) entry which is preliminary data.</text>
</comment>
<protein>
    <recommendedName>
        <fullName evidence="5">PH domain-containing protein</fullName>
    </recommendedName>
</protein>
<sequence length="341" mass="36329">MYDESGILVGSRRYTPGVQPTTAAPPVPSGRSALDAWRELDRGTRGALMRGDRAPDPTTAVIAVGYARAELGRPYWRRAWPALAVAAGWAVAVVIVTMSVAPDVSFGWGSRANLAAAGPVAPAVLLYILWLRRRSLAWHRMESLHAAALWVTEHSAPSPAVAPSAAETTVRYDLSVLRRQYVLLVTILVLGVAFISAWDPVVGLGVAAFSGGLVTLSVVLTMRWGKPHLPALHVRADGIELPASETRVAWHEFTEIRVAPFRAFGLAGKKGRASQVVVFVAADPEALISRLKPRPAKRARTSLRAYGGPVSVADLALDRPAAEIAAAASALSGLPLRRFGP</sequence>
<organism evidence="3 4">
    <name type="scientific">Actinomadura vinacea</name>
    <dbReference type="NCBI Taxonomy" id="115336"/>
    <lineage>
        <taxon>Bacteria</taxon>
        <taxon>Bacillati</taxon>
        <taxon>Actinomycetota</taxon>
        <taxon>Actinomycetes</taxon>
        <taxon>Streptosporangiales</taxon>
        <taxon>Thermomonosporaceae</taxon>
        <taxon>Actinomadura</taxon>
    </lineage>
</organism>
<keyword evidence="2" id="KW-0472">Membrane</keyword>
<proteinExistence type="predicted"/>
<evidence type="ECO:0000313" key="4">
    <source>
        <dbReference type="Proteomes" id="UP001501231"/>
    </source>
</evidence>
<keyword evidence="2" id="KW-1133">Transmembrane helix</keyword>
<name>A0ABN3IKU6_9ACTN</name>
<evidence type="ECO:0008006" key="5">
    <source>
        <dbReference type="Google" id="ProtNLM"/>
    </source>
</evidence>
<feature type="transmembrane region" description="Helical" evidence="2">
    <location>
        <begin position="112"/>
        <end position="131"/>
    </location>
</feature>
<reference evidence="3 4" key="1">
    <citation type="journal article" date="2019" name="Int. J. Syst. Evol. Microbiol.">
        <title>The Global Catalogue of Microorganisms (GCM) 10K type strain sequencing project: providing services to taxonomists for standard genome sequencing and annotation.</title>
        <authorList>
            <consortium name="The Broad Institute Genomics Platform"/>
            <consortium name="The Broad Institute Genome Sequencing Center for Infectious Disease"/>
            <person name="Wu L."/>
            <person name="Ma J."/>
        </authorList>
    </citation>
    <scope>NUCLEOTIDE SEQUENCE [LARGE SCALE GENOMIC DNA]</scope>
    <source>
        <strain evidence="3 4">JCM 3325</strain>
    </source>
</reference>
<dbReference type="Proteomes" id="UP001501231">
    <property type="component" value="Unassembled WGS sequence"/>
</dbReference>
<feature type="transmembrane region" description="Helical" evidence="2">
    <location>
        <begin position="79"/>
        <end position="100"/>
    </location>
</feature>
<gene>
    <name evidence="3" type="ORF">GCM10010191_14830</name>
</gene>
<evidence type="ECO:0000256" key="1">
    <source>
        <dbReference type="SAM" id="MobiDB-lite"/>
    </source>
</evidence>
<feature type="transmembrane region" description="Helical" evidence="2">
    <location>
        <begin position="181"/>
        <end position="198"/>
    </location>
</feature>
<dbReference type="EMBL" id="BAAARW010000005">
    <property type="protein sequence ID" value="GAA2407528.1"/>
    <property type="molecule type" value="Genomic_DNA"/>
</dbReference>
<feature type="region of interest" description="Disordered" evidence="1">
    <location>
        <begin position="1"/>
        <end position="30"/>
    </location>
</feature>
<evidence type="ECO:0000256" key="2">
    <source>
        <dbReference type="SAM" id="Phobius"/>
    </source>
</evidence>